<gene>
    <name evidence="2" type="ORF">PR048_006171</name>
</gene>
<dbReference type="EMBL" id="JARBHB010000002">
    <property type="protein sequence ID" value="KAJ8893571.1"/>
    <property type="molecule type" value="Genomic_DNA"/>
</dbReference>
<dbReference type="Proteomes" id="UP001159363">
    <property type="component" value="Chromosome 2"/>
</dbReference>
<keyword evidence="3" id="KW-1185">Reference proteome</keyword>
<comment type="caution">
    <text evidence="2">The sequence shown here is derived from an EMBL/GenBank/DDBJ whole genome shotgun (WGS) entry which is preliminary data.</text>
</comment>
<evidence type="ECO:0000256" key="1">
    <source>
        <dbReference type="SAM" id="MobiDB-lite"/>
    </source>
</evidence>
<name>A0ABQ9IB71_9NEOP</name>
<accession>A0ABQ9IB71</accession>
<reference evidence="2 3" key="1">
    <citation type="submission" date="2023-02" db="EMBL/GenBank/DDBJ databases">
        <title>LHISI_Scaffold_Assembly.</title>
        <authorList>
            <person name="Stuart O.P."/>
            <person name="Cleave R."/>
            <person name="Magrath M.J.L."/>
            <person name="Mikheyev A.S."/>
        </authorList>
    </citation>
    <scope>NUCLEOTIDE SEQUENCE [LARGE SCALE GENOMIC DNA]</scope>
    <source>
        <strain evidence="2">Daus_M_001</strain>
        <tissue evidence="2">Leg muscle</tissue>
    </source>
</reference>
<evidence type="ECO:0000313" key="2">
    <source>
        <dbReference type="EMBL" id="KAJ8893571.1"/>
    </source>
</evidence>
<feature type="region of interest" description="Disordered" evidence="1">
    <location>
        <begin position="75"/>
        <end position="102"/>
    </location>
</feature>
<sequence>MPFRVPMVWWGPTNHFGDCYICLDKTEGYSIKEECKIELPNVPLAIMSVPHGGGLPIPTPSVNSTDIDLFLSEEEDQPHTTDSVVDPTHIPQDASATFYTTK</sequence>
<organism evidence="2 3">
    <name type="scientific">Dryococelus australis</name>
    <dbReference type="NCBI Taxonomy" id="614101"/>
    <lineage>
        <taxon>Eukaryota</taxon>
        <taxon>Metazoa</taxon>
        <taxon>Ecdysozoa</taxon>
        <taxon>Arthropoda</taxon>
        <taxon>Hexapoda</taxon>
        <taxon>Insecta</taxon>
        <taxon>Pterygota</taxon>
        <taxon>Neoptera</taxon>
        <taxon>Polyneoptera</taxon>
        <taxon>Phasmatodea</taxon>
        <taxon>Verophasmatodea</taxon>
        <taxon>Anareolatae</taxon>
        <taxon>Phasmatidae</taxon>
        <taxon>Eurycanthinae</taxon>
        <taxon>Dryococelus</taxon>
    </lineage>
</organism>
<protein>
    <submittedName>
        <fullName evidence="2">Uncharacterized protein</fullName>
    </submittedName>
</protein>
<proteinExistence type="predicted"/>
<evidence type="ECO:0000313" key="3">
    <source>
        <dbReference type="Proteomes" id="UP001159363"/>
    </source>
</evidence>